<keyword evidence="2" id="KW-1185">Reference proteome</keyword>
<dbReference type="HOGENOM" id="CLU_098620_3_0_14"/>
<dbReference type="EMBL" id="FR773153">
    <property type="protein sequence ID" value="CBY93304.1"/>
    <property type="molecule type" value="Genomic_DNA"/>
</dbReference>
<dbReference type="Proteomes" id="UP000008637">
    <property type="component" value="Chromosome"/>
</dbReference>
<sequence length="216" mass="24033">MNSFAAKSLMGLGGLSVAGGGGFLAWNKGLFSGSTESIRDKLRKSGYKALERGSSDWGKIFEVYKKGENTKKFEKDGITANSTEADHDKLKEQCEKALNLDASKDEIYGRVIKWCVVPRKVEEVLSGVTLLGINENDNNDVNDWKPVLTKYIATKRESKQEYALSGVVLQDPTTGTTNEAENIKELKKGCKSRREKMTYELDFEQSLAEVEGWCTK</sequence>
<accession>E8ZJI3</accession>
<evidence type="ECO:0000313" key="2">
    <source>
        <dbReference type="Proteomes" id="UP000008637"/>
    </source>
</evidence>
<dbReference type="AlphaFoldDB" id="E8ZJI3"/>
<protein>
    <submittedName>
        <fullName evidence="1">Uncharacterized protein</fullName>
    </submittedName>
</protein>
<proteinExistence type="predicted"/>
<name>E8ZJI3_MYCHL</name>
<organism evidence="1 2">
    <name type="scientific">Mycoplasma haemofelis (strain Langford 1)</name>
    <name type="common">Haemobartonella felis</name>
    <dbReference type="NCBI Taxonomy" id="941640"/>
    <lineage>
        <taxon>Bacteria</taxon>
        <taxon>Bacillati</taxon>
        <taxon>Mycoplasmatota</taxon>
        <taxon>Mollicutes</taxon>
        <taxon>Mycoplasmataceae</taxon>
        <taxon>Mycoplasma</taxon>
    </lineage>
</organism>
<dbReference type="KEGG" id="mha:HF1_12960"/>
<reference evidence="1 2" key="1">
    <citation type="journal article" date="2011" name="J. Bacteriol.">
        <title>Complete genome sequence of Mycoplasma haemofelis, a hemotropic mycoplasma.</title>
        <authorList>
            <person name="Barker E.N."/>
            <person name="Helps C.R."/>
            <person name="Peters I.R."/>
            <person name="Darby A.C."/>
            <person name="Radford A.D."/>
            <person name="Tasker S."/>
        </authorList>
    </citation>
    <scope>NUCLEOTIDE SEQUENCE [LARGE SCALE GENOMIC DNA]</scope>
    <source>
        <strain evidence="1 2">Langford 1</strain>
    </source>
</reference>
<evidence type="ECO:0000313" key="1">
    <source>
        <dbReference type="EMBL" id="CBY93304.1"/>
    </source>
</evidence>
<gene>
    <name evidence="1" type="ORF">HF1_12960</name>
</gene>